<dbReference type="GeneID" id="37226597"/>
<reference evidence="1 2" key="1">
    <citation type="submission" date="2018-02" db="EMBL/GenBank/DDBJ databases">
        <title>The genomes of Aspergillus section Nigri reveals drivers in fungal speciation.</title>
        <authorList>
            <consortium name="DOE Joint Genome Institute"/>
            <person name="Vesth T.C."/>
            <person name="Nybo J."/>
            <person name="Theobald S."/>
            <person name="Brandl J."/>
            <person name="Frisvad J.C."/>
            <person name="Nielsen K.F."/>
            <person name="Lyhne E.K."/>
            <person name="Kogle M.E."/>
            <person name="Kuo A."/>
            <person name="Riley R."/>
            <person name="Clum A."/>
            <person name="Nolan M."/>
            <person name="Lipzen A."/>
            <person name="Salamov A."/>
            <person name="Henrissat B."/>
            <person name="Wiebenga A."/>
            <person name="De vries R.P."/>
            <person name="Grigoriev I.V."/>
            <person name="Mortensen U.H."/>
            <person name="Andersen M.R."/>
            <person name="Baker S.E."/>
        </authorList>
    </citation>
    <scope>NUCLEOTIDE SEQUENCE [LARGE SCALE GENOMIC DNA]</scope>
    <source>
        <strain evidence="1 2">CBS 121593</strain>
    </source>
</reference>
<evidence type="ECO:0000313" key="2">
    <source>
        <dbReference type="Proteomes" id="UP000249402"/>
    </source>
</evidence>
<name>A0A395GMD1_9EURO</name>
<organism evidence="1 2">
    <name type="scientific">Aspergillus ibericus CBS 121593</name>
    <dbReference type="NCBI Taxonomy" id="1448316"/>
    <lineage>
        <taxon>Eukaryota</taxon>
        <taxon>Fungi</taxon>
        <taxon>Dikarya</taxon>
        <taxon>Ascomycota</taxon>
        <taxon>Pezizomycotina</taxon>
        <taxon>Eurotiomycetes</taxon>
        <taxon>Eurotiomycetidae</taxon>
        <taxon>Eurotiales</taxon>
        <taxon>Aspergillaceae</taxon>
        <taxon>Aspergillus</taxon>
        <taxon>Aspergillus subgen. Circumdati</taxon>
    </lineage>
</organism>
<accession>A0A395GMD1</accession>
<protein>
    <submittedName>
        <fullName evidence="1">Uncharacterized protein</fullName>
    </submittedName>
</protein>
<dbReference type="Proteomes" id="UP000249402">
    <property type="component" value="Unassembled WGS sequence"/>
</dbReference>
<dbReference type="InterPro" id="IPR011042">
    <property type="entry name" value="6-blade_b-propeller_TolB-like"/>
</dbReference>
<proteinExistence type="predicted"/>
<dbReference type="Gene3D" id="2.120.10.30">
    <property type="entry name" value="TolB, C-terminal domain"/>
    <property type="match status" value="1"/>
</dbReference>
<dbReference type="RefSeq" id="XP_025570830.1">
    <property type="nucleotide sequence ID" value="XM_025721732.1"/>
</dbReference>
<dbReference type="STRING" id="1448316.A0A395GMD1"/>
<dbReference type="SUPFAM" id="SSF63829">
    <property type="entry name" value="Calcium-dependent phosphotriesterase"/>
    <property type="match status" value="1"/>
</dbReference>
<dbReference type="EMBL" id="KZ824474">
    <property type="protein sequence ID" value="RAK96502.1"/>
    <property type="molecule type" value="Genomic_DNA"/>
</dbReference>
<evidence type="ECO:0000313" key="1">
    <source>
        <dbReference type="EMBL" id="RAK96502.1"/>
    </source>
</evidence>
<dbReference type="AlphaFoldDB" id="A0A395GMD1"/>
<keyword evidence="2" id="KW-1185">Reference proteome</keyword>
<gene>
    <name evidence="1" type="ORF">BO80DRAFT_449232</name>
</gene>
<dbReference type="VEuPathDB" id="FungiDB:BO80DRAFT_449232"/>
<dbReference type="OrthoDB" id="423498at2759"/>
<sequence>MTTNPTTIQAETWTTLPRQFRNLQTNSEHSQNQKRGKPLDSFLEGPLYVPDLALLFVPDIPYGRIFSVDSNATWFLVIEYDGEPNGLVWNHITHRVVIADFKQGIMEL</sequence>